<feature type="transmembrane region" description="Helical" evidence="1">
    <location>
        <begin position="298"/>
        <end position="320"/>
    </location>
</feature>
<feature type="transmembrane region" description="Helical" evidence="1">
    <location>
        <begin position="87"/>
        <end position="109"/>
    </location>
</feature>
<gene>
    <name evidence="2" type="ORF">EHUX00137_LOCUS47332</name>
</gene>
<protein>
    <submittedName>
        <fullName evidence="2">Uncharacterized protein</fullName>
    </submittedName>
</protein>
<reference evidence="2" key="1">
    <citation type="submission" date="2021-01" db="EMBL/GenBank/DDBJ databases">
        <authorList>
            <person name="Corre E."/>
            <person name="Pelletier E."/>
            <person name="Niang G."/>
            <person name="Scheremetjew M."/>
            <person name="Finn R."/>
            <person name="Kale V."/>
            <person name="Holt S."/>
            <person name="Cochrane G."/>
            <person name="Meng A."/>
            <person name="Brown T."/>
            <person name="Cohen L."/>
        </authorList>
    </citation>
    <scope>NUCLEOTIDE SEQUENCE</scope>
    <source>
        <strain evidence="2">379</strain>
    </source>
</reference>
<feature type="transmembrane region" description="Helical" evidence="1">
    <location>
        <begin position="161"/>
        <end position="183"/>
    </location>
</feature>
<feature type="transmembrane region" description="Helical" evidence="1">
    <location>
        <begin position="579"/>
        <end position="600"/>
    </location>
</feature>
<feature type="transmembrane region" description="Helical" evidence="1">
    <location>
        <begin position="621"/>
        <end position="643"/>
    </location>
</feature>
<evidence type="ECO:0000256" key="1">
    <source>
        <dbReference type="SAM" id="Phobius"/>
    </source>
</evidence>
<feature type="transmembrane region" description="Helical" evidence="1">
    <location>
        <begin position="121"/>
        <end position="141"/>
    </location>
</feature>
<sequence>MPRACGKLRAPTNSCGASLSEYIGQCCETMGFHADKVQSFPLCIAMYSMFLTSALWIYFELYTGFSTYWTGLWDEDVGDDSGTMSSIFTTATTILLMVLYTAATIPAWGHNHIDVSPRWQVAGSLCFLIWVGFCCAFPGIAGYSTDLETLLNNDLKFFLSYWFLLVPTMFAAVLVGYNLTAALRGAPQRSYWSNKLQAARLYTYLRLPHRLGEHKVLERYLQLEDRTTGKDLRHSADAAERQPIAPADEALARRGGRRDMLRRLKPEGMLQSLDRAWFADRKCVFADELSRRLVRIPAIVWTAFLTAGLFLVIVVILAQWGNEEAQDTIQSYIESSETAKKLTDGAVNTTSTVLRFYDEVVYPGLGSNMTAFADAIESIKANVGPACLLVQHALTNVTSFGAALSGEGSAEAPNDMTQALFEVAQGSCTAIVPRVSIFDFFYHFADTQINATIANLREVNGALLALQADQEDAIKFWTTLKPALYRSWIAGEVIGGIWTVSFFPSVLYGYRRNVLKVRLGIPLAFTGSEERNRAAAFHPYRSYYFVGAYISCTAWSFILAWFIWTLIALIFAWEVFFDFTFVYTRSVWVTWITVTIWDIAIRSAVVMPQMFDGSEVKRPRLWSFFCLAETVALFPSCGFKAFMRVFWVLFLAILGQQRVDQGLLPMGCHTYDACFASFIAVLLQDERTASNPIMLTFSDMLLNHKTDAAAGGKRSKAWLKMRSKLWLAWTLVKHPQLRYYRWHYLERVTGSDRALLLAERHEAEEKAAAKAVAETERARRRNGSHYRC</sequence>
<evidence type="ECO:0000313" key="2">
    <source>
        <dbReference type="EMBL" id="CAE0599678.1"/>
    </source>
</evidence>
<proteinExistence type="predicted"/>
<accession>A0A7S3U1C8</accession>
<keyword evidence="1" id="KW-0812">Transmembrane</keyword>
<feature type="transmembrane region" description="Helical" evidence="1">
    <location>
        <begin position="40"/>
        <end position="59"/>
    </location>
</feature>
<keyword evidence="1" id="KW-1133">Transmembrane helix</keyword>
<feature type="transmembrane region" description="Helical" evidence="1">
    <location>
        <begin position="488"/>
        <end position="510"/>
    </location>
</feature>
<dbReference type="AlphaFoldDB" id="A0A7S3U1C8"/>
<feature type="transmembrane region" description="Helical" evidence="1">
    <location>
        <begin position="543"/>
        <end position="573"/>
    </location>
</feature>
<organism evidence="2">
    <name type="scientific">Emiliania huxleyi</name>
    <name type="common">Coccolithophore</name>
    <name type="synonym">Pontosphaera huxleyi</name>
    <dbReference type="NCBI Taxonomy" id="2903"/>
    <lineage>
        <taxon>Eukaryota</taxon>
        <taxon>Haptista</taxon>
        <taxon>Haptophyta</taxon>
        <taxon>Prymnesiophyceae</taxon>
        <taxon>Isochrysidales</taxon>
        <taxon>Noelaerhabdaceae</taxon>
        <taxon>Emiliania</taxon>
    </lineage>
</organism>
<name>A0A7S3U1C8_EMIHU</name>
<dbReference type="EMBL" id="HBIR01060931">
    <property type="protein sequence ID" value="CAE0599678.1"/>
    <property type="molecule type" value="Transcribed_RNA"/>
</dbReference>
<keyword evidence="1" id="KW-0472">Membrane</keyword>